<keyword evidence="1" id="KW-0812">Transmembrane</keyword>
<evidence type="ECO:0000259" key="4">
    <source>
        <dbReference type="PROSITE" id="PS50887"/>
    </source>
</evidence>
<dbReference type="EMBL" id="BGOW01000030">
    <property type="protein sequence ID" value="GCB01970.1"/>
    <property type="molecule type" value="Genomic_DNA"/>
</dbReference>
<accession>A0A401JZA2</accession>
<dbReference type="FunFam" id="3.30.70.270:FF:000001">
    <property type="entry name" value="Diguanylate cyclase domain protein"/>
    <property type="match status" value="1"/>
</dbReference>
<evidence type="ECO:0000313" key="5">
    <source>
        <dbReference type="EMBL" id="GCB01970.1"/>
    </source>
</evidence>
<feature type="domain" description="PAC" evidence="3">
    <location>
        <begin position="313"/>
        <end position="364"/>
    </location>
</feature>
<dbReference type="InterPro" id="IPR029787">
    <property type="entry name" value="Nucleotide_cyclase"/>
</dbReference>
<dbReference type="PANTHER" id="PTHR46663:SF3">
    <property type="entry name" value="SLL0267 PROTEIN"/>
    <property type="match status" value="1"/>
</dbReference>
<dbReference type="PANTHER" id="PTHR46663">
    <property type="entry name" value="DIGUANYLATE CYCLASE DGCT-RELATED"/>
    <property type="match status" value="1"/>
</dbReference>
<name>A0A401JZA2_9PROT</name>
<dbReference type="AlphaFoldDB" id="A0A401JZA2"/>
<dbReference type="Gene3D" id="3.30.70.270">
    <property type="match status" value="1"/>
</dbReference>
<dbReference type="SMART" id="SM00267">
    <property type="entry name" value="GGDEF"/>
    <property type="match status" value="1"/>
</dbReference>
<dbReference type="InterPro" id="IPR052163">
    <property type="entry name" value="DGC-Regulatory_Protein"/>
</dbReference>
<keyword evidence="6" id="KW-1185">Reference proteome</keyword>
<feature type="transmembrane region" description="Helical" evidence="1">
    <location>
        <begin position="75"/>
        <end position="96"/>
    </location>
</feature>
<dbReference type="PROSITE" id="PS50112">
    <property type="entry name" value="PAS"/>
    <property type="match status" value="1"/>
</dbReference>
<dbReference type="InterPro" id="IPR035965">
    <property type="entry name" value="PAS-like_dom_sf"/>
</dbReference>
<dbReference type="Pfam" id="PF00989">
    <property type="entry name" value="PAS"/>
    <property type="match status" value="1"/>
</dbReference>
<dbReference type="GO" id="GO:0003824">
    <property type="term" value="F:catalytic activity"/>
    <property type="evidence" value="ECO:0007669"/>
    <property type="project" value="UniProtKB-ARBA"/>
</dbReference>
<dbReference type="RefSeq" id="WP_124705731.1">
    <property type="nucleotide sequence ID" value="NZ_BGOW01000030.1"/>
</dbReference>
<dbReference type="SMART" id="SM00091">
    <property type="entry name" value="PAS"/>
    <property type="match status" value="1"/>
</dbReference>
<organism evidence="5 6">
    <name type="scientific">Sulfuriferula multivorans</name>
    <dbReference type="NCBI Taxonomy" id="1559896"/>
    <lineage>
        <taxon>Bacteria</taxon>
        <taxon>Pseudomonadati</taxon>
        <taxon>Pseudomonadota</taxon>
        <taxon>Betaproteobacteria</taxon>
        <taxon>Nitrosomonadales</taxon>
        <taxon>Sulfuricellaceae</taxon>
        <taxon>Sulfuriferula</taxon>
    </lineage>
</organism>
<feature type="transmembrane region" description="Helical" evidence="1">
    <location>
        <begin position="102"/>
        <end position="122"/>
    </location>
</feature>
<evidence type="ECO:0000259" key="3">
    <source>
        <dbReference type="PROSITE" id="PS50113"/>
    </source>
</evidence>
<feature type="transmembrane region" description="Helical" evidence="1">
    <location>
        <begin position="15"/>
        <end position="34"/>
    </location>
</feature>
<comment type="caution">
    <text evidence="5">The sequence shown here is derived from an EMBL/GenBank/DDBJ whole genome shotgun (WGS) entry which is preliminary data.</text>
</comment>
<dbReference type="Proteomes" id="UP000286806">
    <property type="component" value="Unassembled WGS sequence"/>
</dbReference>
<evidence type="ECO:0000256" key="1">
    <source>
        <dbReference type="SAM" id="Phobius"/>
    </source>
</evidence>
<dbReference type="CDD" id="cd00130">
    <property type="entry name" value="PAS"/>
    <property type="match status" value="1"/>
</dbReference>
<dbReference type="NCBIfam" id="TIGR00229">
    <property type="entry name" value="sensory_box"/>
    <property type="match status" value="2"/>
</dbReference>
<dbReference type="CDD" id="cd01949">
    <property type="entry name" value="GGDEF"/>
    <property type="match status" value="1"/>
</dbReference>
<dbReference type="NCBIfam" id="TIGR00254">
    <property type="entry name" value="GGDEF"/>
    <property type="match status" value="1"/>
</dbReference>
<feature type="domain" description="PAS" evidence="2">
    <location>
        <begin position="260"/>
        <end position="316"/>
    </location>
</feature>
<protein>
    <submittedName>
        <fullName evidence="5">Diguanylate cyclase/phosphodiesterase (GGDEF &amp; EAL domains) with PAS/PAC sensor(S)</fullName>
    </submittedName>
</protein>
<dbReference type="InterPro" id="IPR000014">
    <property type="entry name" value="PAS"/>
</dbReference>
<gene>
    <name evidence="5" type="ORF">SFMTTN_2785</name>
</gene>
<keyword evidence="1" id="KW-1133">Transmembrane helix</keyword>
<dbReference type="PROSITE" id="PS50887">
    <property type="entry name" value="GGDEF"/>
    <property type="match status" value="1"/>
</dbReference>
<sequence>MTQRDMKKRGYVEKFHWPVIAVLCASLAVTLVINSPDKWIWVNIPFHSVIETTGAFAALALATLLAFLHTSSTPSYRISTAMGLAAMGMLDLFHAATAPGDAFIWLHGLATALGGLCFMGIYFQDLRFGNRARFVFPVLAGVSAAVMGLLIIRFTAFLPHALLDNQFASATSALNTLGGFMFLAAAHRFYSIQRTQPSPEVLLFTVMSLMFGIAGLAYAFSNLWDATWWMWHFLRLFAYALSLGYVAVLFLEIFKNLHDNEALLRTVLDSLASGIVTVDAHGTITSCNPALEQMFGYRSGDLNGKNITLLMSHAYDSAIGQRADGSCFPMNVDLSPITQNNNKLFILQITDITEHRMREQKLSYQAHHDTLTQLPNRLLFMDRLSQSIAQAHRHEQNFAVMFLDLDNFKLVNDRLGHHVGDRLLEHVAKRLNGCIREGDTVARLGGDEFVLIVLDVCNIEDCETVARKIMKDISDGFEVEGKPHRITCSIGISLYPQHGVDADTLIIHADTAMYQAKMGGRNNYCLYSIPEKMALTSLSCT</sequence>
<feature type="transmembrane region" description="Helical" evidence="1">
    <location>
        <begin position="233"/>
        <end position="254"/>
    </location>
</feature>
<feature type="transmembrane region" description="Helical" evidence="1">
    <location>
        <begin position="46"/>
        <end position="68"/>
    </location>
</feature>
<reference evidence="5 6" key="1">
    <citation type="journal article" date="2019" name="Front. Microbiol.">
        <title>Genomes of Neutrophilic Sulfur-Oxidizing Chemolithoautotrophs Representing 9 Proteobacterial Species From 8 Genera.</title>
        <authorList>
            <person name="Watanabe T."/>
            <person name="Kojima H."/>
            <person name="Umezawa K."/>
            <person name="Hori C."/>
            <person name="Takasuka T.E."/>
            <person name="Kato Y."/>
            <person name="Fukui M."/>
        </authorList>
    </citation>
    <scope>NUCLEOTIDE SEQUENCE [LARGE SCALE GENOMIC DNA]</scope>
    <source>
        <strain evidence="5 6">TTN</strain>
    </source>
</reference>
<evidence type="ECO:0000313" key="6">
    <source>
        <dbReference type="Proteomes" id="UP000286806"/>
    </source>
</evidence>
<dbReference type="GO" id="GO:0006355">
    <property type="term" value="P:regulation of DNA-templated transcription"/>
    <property type="evidence" value="ECO:0007669"/>
    <property type="project" value="InterPro"/>
</dbReference>
<dbReference type="InterPro" id="IPR000700">
    <property type="entry name" value="PAS-assoc_C"/>
</dbReference>
<dbReference type="InterPro" id="IPR043128">
    <property type="entry name" value="Rev_trsase/Diguanyl_cyclase"/>
</dbReference>
<feature type="transmembrane region" description="Helical" evidence="1">
    <location>
        <begin position="167"/>
        <end position="189"/>
    </location>
</feature>
<proteinExistence type="predicted"/>
<dbReference type="InterPro" id="IPR000160">
    <property type="entry name" value="GGDEF_dom"/>
</dbReference>
<dbReference type="OrthoDB" id="42802at2"/>
<evidence type="ECO:0000259" key="2">
    <source>
        <dbReference type="PROSITE" id="PS50112"/>
    </source>
</evidence>
<keyword evidence="1" id="KW-0472">Membrane</keyword>
<dbReference type="SUPFAM" id="SSF55785">
    <property type="entry name" value="PYP-like sensor domain (PAS domain)"/>
    <property type="match status" value="1"/>
</dbReference>
<dbReference type="Gene3D" id="3.30.450.20">
    <property type="entry name" value="PAS domain"/>
    <property type="match status" value="2"/>
</dbReference>
<feature type="transmembrane region" description="Helical" evidence="1">
    <location>
        <begin position="201"/>
        <end position="221"/>
    </location>
</feature>
<dbReference type="SUPFAM" id="SSF55073">
    <property type="entry name" value="Nucleotide cyclase"/>
    <property type="match status" value="1"/>
</dbReference>
<dbReference type="InterPro" id="IPR013767">
    <property type="entry name" value="PAS_fold"/>
</dbReference>
<feature type="transmembrane region" description="Helical" evidence="1">
    <location>
        <begin position="134"/>
        <end position="155"/>
    </location>
</feature>
<dbReference type="Pfam" id="PF00990">
    <property type="entry name" value="GGDEF"/>
    <property type="match status" value="1"/>
</dbReference>
<feature type="domain" description="GGDEF" evidence="4">
    <location>
        <begin position="396"/>
        <end position="529"/>
    </location>
</feature>
<dbReference type="PROSITE" id="PS50113">
    <property type="entry name" value="PAC"/>
    <property type="match status" value="1"/>
</dbReference>